<sequence>MVDLLQYRKKSFYPLTLQLGGHLLLKSVAGLNRIPEMIFRNKKMGGGGHGATTIRGTALLVESQIICGLILTSSSLVMGLSATLIALAVTRAFIAQCCYSLL</sequence>
<proteinExistence type="predicted"/>
<dbReference type="Proteomes" id="UP000238701">
    <property type="component" value="Unassembled WGS sequence"/>
</dbReference>
<dbReference type="EMBL" id="OMOD01000021">
    <property type="protein sequence ID" value="SPF33412.1"/>
    <property type="molecule type" value="Genomic_DNA"/>
</dbReference>
<feature type="transmembrane region" description="Helical" evidence="1">
    <location>
        <begin position="65"/>
        <end position="89"/>
    </location>
</feature>
<evidence type="ECO:0000256" key="1">
    <source>
        <dbReference type="SAM" id="Phobius"/>
    </source>
</evidence>
<keyword evidence="1" id="KW-0472">Membrane</keyword>
<organism evidence="2 3">
    <name type="scientific">Candidatus Sulfotelmatobacter kueseliae</name>
    <dbReference type="NCBI Taxonomy" id="2042962"/>
    <lineage>
        <taxon>Bacteria</taxon>
        <taxon>Pseudomonadati</taxon>
        <taxon>Acidobacteriota</taxon>
        <taxon>Terriglobia</taxon>
        <taxon>Terriglobales</taxon>
        <taxon>Candidatus Korobacteraceae</taxon>
        <taxon>Candidatus Sulfotelmatobacter</taxon>
    </lineage>
</organism>
<reference evidence="3" key="1">
    <citation type="submission" date="2018-02" db="EMBL/GenBank/DDBJ databases">
        <authorList>
            <person name="Hausmann B."/>
        </authorList>
    </citation>
    <scope>NUCLEOTIDE SEQUENCE [LARGE SCALE GENOMIC DNA]</scope>
    <source>
        <strain evidence="3">Peat soil MAG SbA1</strain>
    </source>
</reference>
<protein>
    <submittedName>
        <fullName evidence="2">Uncharacterized protein</fullName>
    </submittedName>
</protein>
<name>A0A2U3K169_9BACT</name>
<accession>A0A2U3K169</accession>
<gene>
    <name evidence="2" type="ORF">SBA1_1170006</name>
</gene>
<evidence type="ECO:0000313" key="2">
    <source>
        <dbReference type="EMBL" id="SPF33412.1"/>
    </source>
</evidence>
<keyword evidence="1" id="KW-1133">Transmembrane helix</keyword>
<evidence type="ECO:0000313" key="3">
    <source>
        <dbReference type="Proteomes" id="UP000238701"/>
    </source>
</evidence>
<dbReference type="AlphaFoldDB" id="A0A2U3K169"/>
<keyword evidence="1" id="KW-0812">Transmembrane</keyword>